<evidence type="ECO:0000313" key="3">
    <source>
        <dbReference type="Proteomes" id="UP000236654"/>
    </source>
</evidence>
<gene>
    <name evidence="2" type="ORF">CW751_03560</name>
</gene>
<name>A0A2I0R4V6_9FLAO</name>
<feature type="transmembrane region" description="Helical" evidence="1">
    <location>
        <begin position="72"/>
        <end position="93"/>
    </location>
</feature>
<feature type="transmembrane region" description="Helical" evidence="1">
    <location>
        <begin position="32"/>
        <end position="52"/>
    </location>
</feature>
<dbReference type="AlphaFoldDB" id="A0A2I0R4V6"/>
<sequence>MPQLVVISLAAAMLILYYFKLILLFKVLASVLISIFSYSALFQVIMFLIYWIDPNRGKVEINGEMMGLGMDLTGVFVGAFCFVIASIIGVIHFRSLKNSSLVPEKQLNVASLIICSIVFIATELF</sequence>
<keyword evidence="1" id="KW-0472">Membrane</keyword>
<dbReference type="EMBL" id="PJNI01000002">
    <property type="protein sequence ID" value="PKR81613.1"/>
    <property type="molecule type" value="Genomic_DNA"/>
</dbReference>
<organism evidence="2 3">
    <name type="scientific">Brumimicrobium salinarum</name>
    <dbReference type="NCBI Taxonomy" id="2058658"/>
    <lineage>
        <taxon>Bacteria</taxon>
        <taxon>Pseudomonadati</taxon>
        <taxon>Bacteroidota</taxon>
        <taxon>Flavobacteriia</taxon>
        <taxon>Flavobacteriales</taxon>
        <taxon>Crocinitomicaceae</taxon>
        <taxon>Brumimicrobium</taxon>
    </lineage>
</organism>
<reference evidence="2 3" key="1">
    <citation type="submission" date="2017-12" db="EMBL/GenBank/DDBJ databases">
        <title>The draft genome sequence of Brumimicrobium saltpan LHR20.</title>
        <authorList>
            <person name="Do Z.-J."/>
            <person name="Luo H.-R."/>
        </authorList>
    </citation>
    <scope>NUCLEOTIDE SEQUENCE [LARGE SCALE GENOMIC DNA]</scope>
    <source>
        <strain evidence="2 3">LHR20</strain>
    </source>
</reference>
<accession>A0A2I0R4V6</accession>
<dbReference type="RefSeq" id="WP_101333627.1">
    <property type="nucleotide sequence ID" value="NZ_PJNI01000002.1"/>
</dbReference>
<dbReference type="OrthoDB" id="10015664at2"/>
<feature type="transmembrane region" description="Helical" evidence="1">
    <location>
        <begin position="6"/>
        <end position="25"/>
    </location>
</feature>
<evidence type="ECO:0000256" key="1">
    <source>
        <dbReference type="SAM" id="Phobius"/>
    </source>
</evidence>
<keyword evidence="3" id="KW-1185">Reference proteome</keyword>
<keyword evidence="1" id="KW-1133">Transmembrane helix</keyword>
<comment type="caution">
    <text evidence="2">The sequence shown here is derived from an EMBL/GenBank/DDBJ whole genome shotgun (WGS) entry which is preliminary data.</text>
</comment>
<feature type="transmembrane region" description="Helical" evidence="1">
    <location>
        <begin position="105"/>
        <end position="122"/>
    </location>
</feature>
<protein>
    <submittedName>
        <fullName evidence="2">Uncharacterized protein</fullName>
    </submittedName>
</protein>
<keyword evidence="1" id="KW-0812">Transmembrane</keyword>
<dbReference type="Proteomes" id="UP000236654">
    <property type="component" value="Unassembled WGS sequence"/>
</dbReference>
<evidence type="ECO:0000313" key="2">
    <source>
        <dbReference type="EMBL" id="PKR81613.1"/>
    </source>
</evidence>
<proteinExistence type="predicted"/>